<comment type="caution">
    <text evidence="6">The sequence shown here is derived from an EMBL/GenBank/DDBJ whole genome shotgun (WGS) entry which is preliminary data.</text>
</comment>
<dbReference type="InterPro" id="IPR007862">
    <property type="entry name" value="Adenylate_kinase_lid-dom"/>
</dbReference>
<dbReference type="PRINTS" id="PR00094">
    <property type="entry name" value="ADENYLTKNASE"/>
</dbReference>
<dbReference type="Pfam" id="PF05191">
    <property type="entry name" value="ADK_lid"/>
    <property type="match status" value="1"/>
</dbReference>
<protein>
    <submittedName>
        <fullName evidence="6">Adenylate kinase</fullName>
    </submittedName>
</protein>
<evidence type="ECO:0000256" key="1">
    <source>
        <dbReference type="ARBA" id="ARBA00022679"/>
    </source>
</evidence>
<evidence type="ECO:0000256" key="4">
    <source>
        <dbReference type="RuleBase" id="RU003330"/>
    </source>
</evidence>
<evidence type="ECO:0000256" key="2">
    <source>
        <dbReference type="ARBA" id="ARBA00022741"/>
    </source>
</evidence>
<comment type="similarity">
    <text evidence="4">Belongs to the adenylate kinase family.</text>
</comment>
<dbReference type="AlphaFoldDB" id="A0A368GUR3"/>
<dbReference type="Proteomes" id="UP000252519">
    <property type="component" value="Unassembled WGS sequence"/>
</dbReference>
<evidence type="ECO:0000313" key="7">
    <source>
        <dbReference type="Proteomes" id="UP000252519"/>
    </source>
</evidence>
<keyword evidence="3 4" id="KW-0418">Kinase</keyword>
<reference evidence="6 7" key="1">
    <citation type="submission" date="2014-10" db="EMBL/GenBank/DDBJ databases">
        <title>Draft genome of the hookworm Ancylostoma caninum.</title>
        <authorList>
            <person name="Mitreva M."/>
        </authorList>
    </citation>
    <scope>NUCLEOTIDE SEQUENCE [LARGE SCALE GENOMIC DNA]</scope>
    <source>
        <strain evidence="6 7">Baltimore</strain>
    </source>
</reference>
<sequence length="236" mass="26692">MFRVLVSGPAGSGKRTIARMLLKEFDQFGYFSAGDFIRDHIQRGTVEKILHVHTYCILEPIDYNLEFGQRAAAFVRKGELVPDSILNGMLVEEVRRAGNKMILDGFPRSLTQVKMIEEVAPLNLVAELKLPKKVLIDRLSKQLVHPASGRTYNMDFNPPKVEGKDDVTGEPLFQREDDAAEVVRRRIEVHDKTESKVVEYYRSQGICITLGGESSQVVFQVIAEAIHEMMKKRAFG</sequence>
<dbReference type="InterPro" id="IPR027417">
    <property type="entry name" value="P-loop_NTPase"/>
</dbReference>
<keyword evidence="7" id="KW-1185">Reference proteome</keyword>
<dbReference type="PROSITE" id="PS00113">
    <property type="entry name" value="ADENYLATE_KINASE"/>
    <property type="match status" value="1"/>
</dbReference>
<evidence type="ECO:0000259" key="5">
    <source>
        <dbReference type="Pfam" id="PF05191"/>
    </source>
</evidence>
<dbReference type="CDD" id="cd01428">
    <property type="entry name" value="ADK"/>
    <property type="match status" value="1"/>
</dbReference>
<feature type="domain" description="Adenylate kinase active site lid" evidence="5">
    <location>
        <begin position="143"/>
        <end position="177"/>
    </location>
</feature>
<dbReference type="GO" id="GO:0004017">
    <property type="term" value="F:AMP kinase activity"/>
    <property type="evidence" value="ECO:0007669"/>
    <property type="project" value="InterPro"/>
</dbReference>
<proteinExistence type="inferred from homology"/>
<keyword evidence="2" id="KW-0547">Nucleotide-binding</keyword>
<name>A0A368GUR3_ANCCA</name>
<accession>A0A368GUR3</accession>
<dbReference type="GO" id="GO:0005524">
    <property type="term" value="F:ATP binding"/>
    <property type="evidence" value="ECO:0007669"/>
    <property type="project" value="InterPro"/>
</dbReference>
<dbReference type="STRING" id="29170.A0A368GUR3"/>
<dbReference type="Pfam" id="PF00406">
    <property type="entry name" value="ADK"/>
    <property type="match status" value="1"/>
</dbReference>
<evidence type="ECO:0000313" key="6">
    <source>
        <dbReference type="EMBL" id="RCN48106.1"/>
    </source>
</evidence>
<dbReference type="EMBL" id="JOJR01000051">
    <property type="protein sequence ID" value="RCN48106.1"/>
    <property type="molecule type" value="Genomic_DNA"/>
</dbReference>
<dbReference type="PANTHER" id="PTHR23359">
    <property type="entry name" value="NUCLEOTIDE KINASE"/>
    <property type="match status" value="1"/>
</dbReference>
<dbReference type="InterPro" id="IPR033690">
    <property type="entry name" value="Adenylat_kinase_CS"/>
</dbReference>
<dbReference type="HAMAP" id="MF_00235">
    <property type="entry name" value="Adenylate_kinase_Adk"/>
    <property type="match status" value="1"/>
</dbReference>
<dbReference type="SUPFAM" id="SSF52540">
    <property type="entry name" value="P-loop containing nucleoside triphosphate hydrolases"/>
    <property type="match status" value="1"/>
</dbReference>
<dbReference type="OrthoDB" id="439792at2759"/>
<gene>
    <name evidence="6" type="ORF">ANCCAN_05791</name>
</gene>
<dbReference type="Gene3D" id="3.40.50.300">
    <property type="entry name" value="P-loop containing nucleotide triphosphate hydrolases"/>
    <property type="match status" value="1"/>
</dbReference>
<keyword evidence="1 4" id="KW-0808">Transferase</keyword>
<organism evidence="6 7">
    <name type="scientific">Ancylostoma caninum</name>
    <name type="common">Dog hookworm</name>
    <dbReference type="NCBI Taxonomy" id="29170"/>
    <lineage>
        <taxon>Eukaryota</taxon>
        <taxon>Metazoa</taxon>
        <taxon>Ecdysozoa</taxon>
        <taxon>Nematoda</taxon>
        <taxon>Chromadorea</taxon>
        <taxon>Rhabditida</taxon>
        <taxon>Rhabditina</taxon>
        <taxon>Rhabditomorpha</taxon>
        <taxon>Strongyloidea</taxon>
        <taxon>Ancylostomatidae</taxon>
        <taxon>Ancylostomatinae</taxon>
        <taxon>Ancylostoma</taxon>
    </lineage>
</organism>
<evidence type="ECO:0000256" key="3">
    <source>
        <dbReference type="ARBA" id="ARBA00022777"/>
    </source>
</evidence>
<dbReference type="InterPro" id="IPR000850">
    <property type="entry name" value="Adenylat/UMP-CMP_kin"/>
</dbReference>